<feature type="binding site" evidence="8">
    <location>
        <position position="121"/>
    </location>
    <ligand>
        <name>(6S)-5-formyl-5,6,7,8-tetrahydrofolate</name>
        <dbReference type="ChEBI" id="CHEBI:57457"/>
    </ligand>
</feature>
<sequence>MHPRDQTIFALSSGQPPSAIALVRVSGAQAGKVVSALAGKVPSPRTATRALLRDLGQRPIDDAVVLWFPAPASATGEDVAEFYVHGGRAVLAALFATLSAFDNVRPAEPGEFTRRAFENGKLDLTEAEGLDDLIHADTDRQRRQALRQLKGLLGDKARDWRARIIEASALIEAGIDFSDEGDVPAELIEPALARVRGLLAEIEVVLVEQGRSERLRDGLVVAIAGPPNVGKSTLMNQLARREVAIVSPHAGTTRDVIEVQLDLDGYPVTVIDTAGIRETDDPVEQEGVRRARARAVDADLVLWLTDASGAESEGNGERPVWRVRNKIDLDGADRPLAESSVGRVFRISASRGDGLSELIAAIVDFAQTCLGGGEGGLIGRTRQRKLLQETAVSLQRCIDVVGEGEELAAEELRAAAYSLGRLLGRVDVEDILDVIFREFCVGK</sequence>
<feature type="binding site" evidence="8">
    <location>
        <begin position="247"/>
        <end position="253"/>
    </location>
    <ligand>
        <name>GTP</name>
        <dbReference type="ChEBI" id="CHEBI:37565"/>
    </ligand>
</feature>
<comment type="caution">
    <text evidence="8">Lacks conserved residue(s) required for the propagation of feature annotation.</text>
</comment>
<dbReference type="InterPro" id="IPR025867">
    <property type="entry name" value="MnmE_helical"/>
</dbReference>
<dbReference type="GO" id="GO:0030488">
    <property type="term" value="P:tRNA methylation"/>
    <property type="evidence" value="ECO:0007669"/>
    <property type="project" value="TreeGrafter"/>
</dbReference>
<dbReference type="OrthoDB" id="9805918at2"/>
<evidence type="ECO:0000256" key="8">
    <source>
        <dbReference type="HAMAP-Rule" id="MF_00379"/>
    </source>
</evidence>
<dbReference type="Gene3D" id="1.20.120.430">
    <property type="entry name" value="tRNA modification GTPase MnmE domain 2"/>
    <property type="match status" value="1"/>
</dbReference>
<dbReference type="Pfam" id="PF12631">
    <property type="entry name" value="MnmE_helical"/>
    <property type="match status" value="1"/>
</dbReference>
<evidence type="ECO:0000313" key="12">
    <source>
        <dbReference type="Proteomes" id="UP000092839"/>
    </source>
</evidence>
<protein>
    <recommendedName>
        <fullName evidence="8">tRNA modification GTPase MnmE</fullName>
        <ecNumber evidence="8">3.6.-.-</ecNumber>
    </recommendedName>
</protein>
<keyword evidence="8" id="KW-0963">Cytoplasm</keyword>
<dbReference type="RefSeq" id="WP_065732296.1">
    <property type="nucleotide sequence ID" value="NZ_CP016428.1"/>
</dbReference>
<feature type="binding site" evidence="8">
    <location>
        <begin position="272"/>
        <end position="275"/>
    </location>
    <ligand>
        <name>GTP</name>
        <dbReference type="ChEBI" id="CHEBI:37565"/>
    </ligand>
</feature>
<dbReference type="FunFam" id="3.30.1360.120:FF:000007">
    <property type="entry name" value="tRNA modification GTPase GTPBP3, mitochondrial"/>
    <property type="match status" value="1"/>
</dbReference>
<dbReference type="EMBL" id="CP016428">
    <property type="protein sequence ID" value="ANW05165.1"/>
    <property type="molecule type" value="Genomic_DNA"/>
</dbReference>
<dbReference type="PANTHER" id="PTHR42714">
    <property type="entry name" value="TRNA MODIFICATION GTPASE GTPBP3"/>
    <property type="match status" value="1"/>
</dbReference>
<accession>A0A1B1UR03</accession>
<comment type="function">
    <text evidence="8">Exhibits a very high intrinsic GTPase hydrolysis rate. Involved in the addition of a carboxymethylaminomethyl (cmnm) group at the wobble position (U34) of certain tRNAs, forming tRNA-cmnm(5)s(2)U34.</text>
</comment>
<dbReference type="InterPro" id="IPR027368">
    <property type="entry name" value="MnmE_dom2"/>
</dbReference>
<reference evidence="11 12" key="1">
    <citation type="submission" date="2016-07" db="EMBL/GenBank/DDBJ databases">
        <title>Complete genome sequence of Bradyrhizobium icense LMTR 13T, a potential inoculant strain isolated from lima bean (Phaseolus lunatus) in Peru.</title>
        <authorList>
            <person name="Ormeno-Orrillo E."/>
            <person name="Duran D."/>
            <person name="Rogel M.A."/>
            <person name="Rey L."/>
            <person name="Imperial J."/>
            <person name="Ruiz-Argueso T."/>
            <person name="Martinez-Romero E."/>
        </authorList>
    </citation>
    <scope>NUCLEOTIDE SEQUENCE [LARGE SCALE GENOMIC DNA]</scope>
    <source>
        <strain evidence="11 12">LMTR 13</strain>
    </source>
</reference>
<dbReference type="CDD" id="cd14858">
    <property type="entry name" value="TrmE_N"/>
    <property type="match status" value="1"/>
</dbReference>
<evidence type="ECO:0000256" key="2">
    <source>
        <dbReference type="ARBA" id="ARBA00022694"/>
    </source>
</evidence>
<evidence type="ECO:0000256" key="9">
    <source>
        <dbReference type="RuleBase" id="RU003313"/>
    </source>
</evidence>
<keyword evidence="5 8" id="KW-0460">Magnesium</keyword>
<evidence type="ECO:0000256" key="3">
    <source>
        <dbReference type="ARBA" id="ARBA00022741"/>
    </source>
</evidence>
<dbReference type="GO" id="GO:0005737">
    <property type="term" value="C:cytoplasm"/>
    <property type="evidence" value="ECO:0007669"/>
    <property type="project" value="UniProtKB-SubCell"/>
</dbReference>
<feature type="binding site" evidence="8">
    <location>
        <position position="232"/>
    </location>
    <ligand>
        <name>Mg(2+)</name>
        <dbReference type="ChEBI" id="CHEBI:18420"/>
    </ligand>
</feature>
<dbReference type="PANTHER" id="PTHR42714:SF2">
    <property type="entry name" value="TRNA MODIFICATION GTPASE GTPBP3, MITOCHONDRIAL"/>
    <property type="match status" value="1"/>
</dbReference>
<dbReference type="InterPro" id="IPR004520">
    <property type="entry name" value="GTPase_MnmE"/>
</dbReference>
<keyword evidence="8" id="KW-0479">Metal-binding</keyword>
<feature type="binding site" evidence="8">
    <location>
        <position position="253"/>
    </location>
    <ligand>
        <name>Mg(2+)</name>
        <dbReference type="ChEBI" id="CHEBI:18420"/>
    </ligand>
</feature>
<dbReference type="InterPro" id="IPR006073">
    <property type="entry name" value="GTP-bd"/>
</dbReference>
<comment type="cofactor">
    <cofactor evidence="8">
        <name>K(+)</name>
        <dbReference type="ChEBI" id="CHEBI:29103"/>
    </cofactor>
    <text evidence="8">Binds 1 potassium ion per subunit.</text>
</comment>
<dbReference type="Gene3D" id="3.30.1360.120">
    <property type="entry name" value="Probable tRNA modification gtpase trme, domain 1"/>
    <property type="match status" value="1"/>
</dbReference>
<dbReference type="NCBIfam" id="NF003661">
    <property type="entry name" value="PRK05291.1-3"/>
    <property type="match status" value="1"/>
</dbReference>
<dbReference type="InterPro" id="IPR027417">
    <property type="entry name" value="P-loop_NTPase"/>
</dbReference>
<name>A0A1B1UR03_9BRAD</name>
<dbReference type="Pfam" id="PF10396">
    <property type="entry name" value="TrmE_N"/>
    <property type="match status" value="1"/>
</dbReference>
<dbReference type="Proteomes" id="UP000092839">
    <property type="component" value="Chromosome"/>
</dbReference>
<dbReference type="KEGG" id="bic:LMTR13_38560"/>
<evidence type="ECO:0000256" key="1">
    <source>
        <dbReference type="ARBA" id="ARBA00011043"/>
    </source>
</evidence>
<dbReference type="HAMAP" id="MF_00379">
    <property type="entry name" value="GTPase_MnmE"/>
    <property type="match status" value="1"/>
</dbReference>
<proteinExistence type="inferred from homology"/>
<dbReference type="InterPro" id="IPR005225">
    <property type="entry name" value="Small_GTP-bd"/>
</dbReference>
<dbReference type="Pfam" id="PF01926">
    <property type="entry name" value="MMR_HSR1"/>
    <property type="match status" value="1"/>
</dbReference>
<dbReference type="InterPro" id="IPR003593">
    <property type="entry name" value="AAA+_ATPase"/>
</dbReference>
<evidence type="ECO:0000256" key="5">
    <source>
        <dbReference type="ARBA" id="ARBA00022842"/>
    </source>
</evidence>
<dbReference type="GO" id="GO:0005525">
    <property type="term" value="F:GTP binding"/>
    <property type="evidence" value="ECO:0007669"/>
    <property type="project" value="UniProtKB-UniRule"/>
</dbReference>
<dbReference type="InterPro" id="IPR018948">
    <property type="entry name" value="GTP-bd_TrmE_N"/>
</dbReference>
<organism evidence="11 12">
    <name type="scientific">Bradyrhizobium icense</name>
    <dbReference type="NCBI Taxonomy" id="1274631"/>
    <lineage>
        <taxon>Bacteria</taxon>
        <taxon>Pseudomonadati</taxon>
        <taxon>Pseudomonadota</taxon>
        <taxon>Alphaproteobacteria</taxon>
        <taxon>Hyphomicrobiales</taxon>
        <taxon>Nitrobacteraceae</taxon>
        <taxon>Bradyrhizobium</taxon>
    </lineage>
</organism>
<keyword evidence="7 8" id="KW-0342">GTP-binding</keyword>
<dbReference type="EC" id="3.6.-.-" evidence="8"/>
<dbReference type="AlphaFoldDB" id="A0A1B1UR03"/>
<dbReference type="NCBIfam" id="TIGR00231">
    <property type="entry name" value="small_GTP"/>
    <property type="match status" value="1"/>
</dbReference>
<keyword evidence="4 8" id="KW-0378">Hydrolase</keyword>
<keyword evidence="3 8" id="KW-0547">Nucleotide-binding</keyword>
<dbReference type="GO" id="GO:0003924">
    <property type="term" value="F:GTPase activity"/>
    <property type="evidence" value="ECO:0007669"/>
    <property type="project" value="UniProtKB-UniRule"/>
</dbReference>
<comment type="subcellular location">
    <subcellularLocation>
        <location evidence="8">Cytoplasm</location>
    </subcellularLocation>
</comment>
<evidence type="ECO:0000256" key="6">
    <source>
        <dbReference type="ARBA" id="ARBA00022958"/>
    </source>
</evidence>
<comment type="subunit">
    <text evidence="8">Homodimer. Heterotetramer of two MnmE and two MnmG subunits.</text>
</comment>
<feature type="binding site" evidence="8">
    <location>
        <position position="81"/>
    </location>
    <ligand>
        <name>(6S)-5-formyl-5,6,7,8-tetrahydrofolate</name>
        <dbReference type="ChEBI" id="CHEBI:57457"/>
    </ligand>
</feature>
<dbReference type="CDD" id="cd04164">
    <property type="entry name" value="trmE"/>
    <property type="match status" value="1"/>
</dbReference>
<keyword evidence="12" id="KW-1185">Reference proteome</keyword>
<dbReference type="GO" id="GO:0002098">
    <property type="term" value="P:tRNA wobble uridine modification"/>
    <property type="evidence" value="ECO:0007669"/>
    <property type="project" value="TreeGrafter"/>
</dbReference>
<feature type="binding site" evidence="8">
    <location>
        <position position="443"/>
    </location>
    <ligand>
        <name>(6S)-5-formyl-5,6,7,8-tetrahydrofolate</name>
        <dbReference type="ChEBI" id="CHEBI:57457"/>
    </ligand>
</feature>
<evidence type="ECO:0000313" key="11">
    <source>
        <dbReference type="EMBL" id="ANW05165.1"/>
    </source>
</evidence>
<dbReference type="SUPFAM" id="SSF52540">
    <property type="entry name" value="P-loop containing nucleoside triphosphate hydrolases"/>
    <property type="match status" value="1"/>
</dbReference>
<keyword evidence="2 8" id="KW-0819">tRNA processing</keyword>
<gene>
    <name evidence="8" type="primary">mnmE</name>
    <name evidence="8" type="synonym">trmE</name>
    <name evidence="11" type="ORF">LMTR13_38560</name>
</gene>
<feature type="binding site" evidence="8">
    <location>
        <position position="24"/>
    </location>
    <ligand>
        <name>(6S)-5-formyl-5,6,7,8-tetrahydrofolate</name>
        <dbReference type="ChEBI" id="CHEBI:57457"/>
    </ligand>
</feature>
<dbReference type="PROSITE" id="PS51709">
    <property type="entry name" value="G_TRME"/>
    <property type="match status" value="1"/>
</dbReference>
<dbReference type="InterPro" id="IPR031168">
    <property type="entry name" value="G_TrmE"/>
</dbReference>
<evidence type="ECO:0000259" key="10">
    <source>
        <dbReference type="PROSITE" id="PS51709"/>
    </source>
</evidence>
<dbReference type="InterPro" id="IPR027266">
    <property type="entry name" value="TrmE/GcvT-like"/>
</dbReference>
<dbReference type="Gene3D" id="3.40.50.300">
    <property type="entry name" value="P-loop containing nucleotide triphosphate hydrolases"/>
    <property type="match status" value="1"/>
</dbReference>
<dbReference type="GO" id="GO:0046872">
    <property type="term" value="F:metal ion binding"/>
    <property type="evidence" value="ECO:0007669"/>
    <property type="project" value="UniProtKB-KW"/>
</dbReference>
<feature type="binding site" evidence="8">
    <location>
        <begin position="228"/>
        <end position="233"/>
    </location>
    <ligand>
        <name>GTP</name>
        <dbReference type="ChEBI" id="CHEBI:37565"/>
    </ligand>
</feature>
<evidence type="ECO:0000256" key="4">
    <source>
        <dbReference type="ARBA" id="ARBA00022801"/>
    </source>
</evidence>
<evidence type="ECO:0000256" key="7">
    <source>
        <dbReference type="ARBA" id="ARBA00023134"/>
    </source>
</evidence>
<dbReference type="SMART" id="SM00382">
    <property type="entry name" value="AAA"/>
    <property type="match status" value="1"/>
</dbReference>
<dbReference type="NCBIfam" id="TIGR00450">
    <property type="entry name" value="mnmE_trmE_thdF"/>
    <property type="match status" value="1"/>
</dbReference>
<dbReference type="STRING" id="1274631.LMTR13_38560"/>
<keyword evidence="6 8" id="KW-0630">Potassium</keyword>
<feature type="domain" description="TrmE-type G" evidence="10">
    <location>
        <begin position="218"/>
        <end position="367"/>
    </location>
</feature>
<comment type="similarity">
    <text evidence="1 8 9">Belongs to the TRAFAC class TrmE-Era-EngA-EngB-Septin-like GTPase superfamily. TrmE GTPase family.</text>
</comment>